<keyword evidence="2 4" id="KW-0697">Rotamase</keyword>
<evidence type="ECO:0000256" key="3">
    <source>
        <dbReference type="ARBA" id="ARBA00023235"/>
    </source>
</evidence>
<feature type="region of interest" description="Disordered" evidence="6">
    <location>
        <begin position="1"/>
        <end position="27"/>
    </location>
</feature>
<evidence type="ECO:0000313" key="9">
    <source>
        <dbReference type="EMBL" id="GAA2371532.1"/>
    </source>
</evidence>
<feature type="region of interest" description="Disordered" evidence="6">
    <location>
        <begin position="79"/>
        <end position="121"/>
    </location>
</feature>
<keyword evidence="7" id="KW-0812">Transmembrane</keyword>
<name>A0ABN3H7J9_9ACTN</name>
<evidence type="ECO:0000256" key="6">
    <source>
        <dbReference type="SAM" id="MobiDB-lite"/>
    </source>
</evidence>
<dbReference type="InterPro" id="IPR001179">
    <property type="entry name" value="PPIase_FKBP_dom"/>
</dbReference>
<gene>
    <name evidence="9" type="ORF">GCM10010170_073070</name>
</gene>
<sequence>MYGVPVNERMRTATPKRPGAEPPARTKADKRALAKAAKARAVRAAKIRQALTIAGAAVAVVVIIVALALWGPFGDSAPSSTATASGAATTEAAAPTTAAAFPPLPPDADPALAKKPEVKAGGGSLTSLVSNTLIEGKGEATKSGQTITVNYVGVSYADGKQFDASWDHSQPFSFQVGGGQVIKGWDQGLIGVKVGSRVQLDIPAALAYGENPGGGRPAGALRFVVDVLAAS</sequence>
<comment type="catalytic activity">
    <reaction evidence="1 4 5">
        <text>[protein]-peptidylproline (omega=180) = [protein]-peptidylproline (omega=0)</text>
        <dbReference type="Rhea" id="RHEA:16237"/>
        <dbReference type="Rhea" id="RHEA-COMP:10747"/>
        <dbReference type="Rhea" id="RHEA-COMP:10748"/>
        <dbReference type="ChEBI" id="CHEBI:83833"/>
        <dbReference type="ChEBI" id="CHEBI:83834"/>
        <dbReference type="EC" id="5.2.1.8"/>
    </reaction>
</comment>
<evidence type="ECO:0000259" key="8">
    <source>
        <dbReference type="PROSITE" id="PS50059"/>
    </source>
</evidence>
<proteinExistence type="inferred from homology"/>
<dbReference type="SUPFAM" id="SSF54534">
    <property type="entry name" value="FKBP-like"/>
    <property type="match status" value="1"/>
</dbReference>
<reference evidence="9 10" key="1">
    <citation type="journal article" date="2019" name="Int. J. Syst. Evol. Microbiol.">
        <title>The Global Catalogue of Microorganisms (GCM) 10K type strain sequencing project: providing services to taxonomists for standard genome sequencing and annotation.</title>
        <authorList>
            <consortium name="The Broad Institute Genomics Platform"/>
            <consortium name="The Broad Institute Genome Sequencing Center for Infectious Disease"/>
            <person name="Wu L."/>
            <person name="Ma J."/>
        </authorList>
    </citation>
    <scope>NUCLEOTIDE SEQUENCE [LARGE SCALE GENOMIC DNA]</scope>
    <source>
        <strain evidence="9 10">JCM 3272</strain>
    </source>
</reference>
<dbReference type="EC" id="5.2.1.8" evidence="5"/>
<evidence type="ECO:0000256" key="4">
    <source>
        <dbReference type="PROSITE-ProRule" id="PRU00277"/>
    </source>
</evidence>
<feature type="compositionally biased region" description="Low complexity" evidence="6">
    <location>
        <begin position="79"/>
        <end position="101"/>
    </location>
</feature>
<accession>A0ABN3H7J9</accession>
<dbReference type="Pfam" id="PF00254">
    <property type="entry name" value="FKBP_C"/>
    <property type="match status" value="1"/>
</dbReference>
<dbReference type="Gene3D" id="3.10.50.40">
    <property type="match status" value="1"/>
</dbReference>
<evidence type="ECO:0000256" key="5">
    <source>
        <dbReference type="RuleBase" id="RU003915"/>
    </source>
</evidence>
<dbReference type="PANTHER" id="PTHR45779">
    <property type="entry name" value="PEPTIDYLPROLYL ISOMERASE"/>
    <property type="match status" value="1"/>
</dbReference>
<evidence type="ECO:0000256" key="7">
    <source>
        <dbReference type="SAM" id="Phobius"/>
    </source>
</evidence>
<dbReference type="Proteomes" id="UP001501444">
    <property type="component" value="Unassembled WGS sequence"/>
</dbReference>
<evidence type="ECO:0000256" key="1">
    <source>
        <dbReference type="ARBA" id="ARBA00000971"/>
    </source>
</evidence>
<feature type="transmembrane region" description="Helical" evidence="7">
    <location>
        <begin position="50"/>
        <end position="70"/>
    </location>
</feature>
<dbReference type="PROSITE" id="PS50059">
    <property type="entry name" value="FKBP_PPIASE"/>
    <property type="match status" value="1"/>
</dbReference>
<keyword evidence="3 4" id="KW-0413">Isomerase</keyword>
<dbReference type="InterPro" id="IPR044609">
    <property type="entry name" value="FKBP2/11"/>
</dbReference>
<keyword evidence="10" id="KW-1185">Reference proteome</keyword>
<dbReference type="PANTHER" id="PTHR45779:SF7">
    <property type="entry name" value="PEPTIDYLPROLYL ISOMERASE"/>
    <property type="match status" value="1"/>
</dbReference>
<comment type="similarity">
    <text evidence="5">Belongs to the FKBP-type PPIase family.</text>
</comment>
<feature type="domain" description="PPIase FKBP-type" evidence="8">
    <location>
        <begin position="144"/>
        <end position="231"/>
    </location>
</feature>
<dbReference type="InterPro" id="IPR046357">
    <property type="entry name" value="PPIase_dom_sf"/>
</dbReference>
<organism evidence="9 10">
    <name type="scientific">Dactylosporangium salmoneum</name>
    <dbReference type="NCBI Taxonomy" id="53361"/>
    <lineage>
        <taxon>Bacteria</taxon>
        <taxon>Bacillati</taxon>
        <taxon>Actinomycetota</taxon>
        <taxon>Actinomycetes</taxon>
        <taxon>Micromonosporales</taxon>
        <taxon>Micromonosporaceae</taxon>
        <taxon>Dactylosporangium</taxon>
    </lineage>
</organism>
<evidence type="ECO:0000256" key="2">
    <source>
        <dbReference type="ARBA" id="ARBA00023110"/>
    </source>
</evidence>
<comment type="caution">
    <text evidence="9">The sequence shown here is derived from an EMBL/GenBank/DDBJ whole genome shotgun (WGS) entry which is preliminary data.</text>
</comment>
<evidence type="ECO:0000313" key="10">
    <source>
        <dbReference type="Proteomes" id="UP001501444"/>
    </source>
</evidence>
<keyword evidence="7" id="KW-1133">Transmembrane helix</keyword>
<protein>
    <recommendedName>
        <fullName evidence="5">Peptidyl-prolyl cis-trans isomerase</fullName>
        <ecNumber evidence="5">5.2.1.8</ecNumber>
    </recommendedName>
</protein>
<dbReference type="EMBL" id="BAAARV010000071">
    <property type="protein sequence ID" value="GAA2371532.1"/>
    <property type="molecule type" value="Genomic_DNA"/>
</dbReference>
<keyword evidence="7" id="KW-0472">Membrane</keyword>